<dbReference type="KEGG" id="nvi:116738533"/>
<dbReference type="AlphaFoldDB" id="A0A7M7QUM1"/>
<organism evidence="2 3">
    <name type="scientific">Nasonia vitripennis</name>
    <name type="common">Parasitic wasp</name>
    <dbReference type="NCBI Taxonomy" id="7425"/>
    <lineage>
        <taxon>Eukaryota</taxon>
        <taxon>Metazoa</taxon>
        <taxon>Ecdysozoa</taxon>
        <taxon>Arthropoda</taxon>
        <taxon>Hexapoda</taxon>
        <taxon>Insecta</taxon>
        <taxon>Pterygota</taxon>
        <taxon>Neoptera</taxon>
        <taxon>Endopterygota</taxon>
        <taxon>Hymenoptera</taxon>
        <taxon>Apocrita</taxon>
        <taxon>Proctotrupomorpha</taxon>
        <taxon>Chalcidoidea</taxon>
        <taxon>Pteromalidae</taxon>
        <taxon>Pteromalinae</taxon>
        <taxon>Nasonia</taxon>
    </lineage>
</organism>
<dbReference type="InParanoid" id="A0A7M7QUM1"/>
<dbReference type="RefSeq" id="XP_032453860.1">
    <property type="nucleotide sequence ID" value="XM_032597969.1"/>
</dbReference>
<dbReference type="EnsemblMetazoa" id="XM_032597969">
    <property type="protein sequence ID" value="XP_032453860"/>
    <property type="gene ID" value="LOC116738533"/>
</dbReference>
<accession>A0A7M7QUM1</accession>
<feature type="compositionally biased region" description="Low complexity" evidence="1">
    <location>
        <begin position="45"/>
        <end position="67"/>
    </location>
</feature>
<proteinExistence type="predicted"/>
<dbReference type="OrthoDB" id="7522112at2759"/>
<reference evidence="2" key="1">
    <citation type="submission" date="2021-01" db="UniProtKB">
        <authorList>
            <consortium name="EnsemblMetazoa"/>
        </authorList>
    </citation>
    <scope>IDENTIFICATION</scope>
</reference>
<protein>
    <submittedName>
        <fullName evidence="2">Uncharacterized protein</fullName>
    </submittedName>
</protein>
<evidence type="ECO:0000313" key="3">
    <source>
        <dbReference type="Proteomes" id="UP000002358"/>
    </source>
</evidence>
<evidence type="ECO:0000313" key="2">
    <source>
        <dbReference type="EnsemblMetazoa" id="XP_032453860"/>
    </source>
</evidence>
<evidence type="ECO:0000256" key="1">
    <source>
        <dbReference type="SAM" id="MobiDB-lite"/>
    </source>
</evidence>
<keyword evidence="3" id="KW-1185">Reference proteome</keyword>
<feature type="compositionally biased region" description="Low complexity" evidence="1">
    <location>
        <begin position="91"/>
        <end position="102"/>
    </location>
</feature>
<feature type="region of interest" description="Disordered" evidence="1">
    <location>
        <begin position="24"/>
        <end position="114"/>
    </location>
</feature>
<name>A0A7M7QUM1_NASVI</name>
<dbReference type="GeneID" id="116738533"/>
<dbReference type="Proteomes" id="UP000002358">
    <property type="component" value="Chromosome 3"/>
</dbReference>
<sequence>MGAKSAKPTIPSYEPYQCCPSKVTRSTKVAKVSPVAGKPKLQHKTSSSSSSSSSSSTSKRPKITPTISTPPPSLKPINKLSAKDSRKTLQSASVRTSTATTSEKAKKEQAKAKKSKGFFGSVVAGLPNFMKI</sequence>